<organism evidence="1 2">
    <name type="scientific">Tribolium castaneum</name>
    <name type="common">Red flour beetle</name>
    <dbReference type="NCBI Taxonomy" id="7070"/>
    <lineage>
        <taxon>Eukaryota</taxon>
        <taxon>Metazoa</taxon>
        <taxon>Ecdysozoa</taxon>
        <taxon>Arthropoda</taxon>
        <taxon>Hexapoda</taxon>
        <taxon>Insecta</taxon>
        <taxon>Pterygota</taxon>
        <taxon>Neoptera</taxon>
        <taxon>Endopterygota</taxon>
        <taxon>Coleoptera</taxon>
        <taxon>Polyphaga</taxon>
        <taxon>Cucujiformia</taxon>
        <taxon>Tenebrionidae</taxon>
        <taxon>Tenebrionidae incertae sedis</taxon>
        <taxon>Tribolium</taxon>
    </lineage>
</organism>
<dbReference type="AlphaFoldDB" id="D7GYB3"/>
<gene>
    <name evidence="1" type="primary">GLEAN_05298</name>
    <name evidence="1" type="ORF">TcasGA2_TC005298</name>
</gene>
<accession>D7GYB3</accession>
<proteinExistence type="predicted"/>
<sequence length="167" mass="20028">MHLYVCDIQGFCIPEFVVKELTIMDAQSIQHNLFKPSKPYEDIDLFYRKQVKYLERYHHLLRYNDGLEAQKNVVGIIRKFLHLNELKNSESDIIIYVKGYVKEDFLRKILLDSCVRIVNLEKIDESPKLCKTRRRCEFHNLDNYDFMCSLNNAKCIYEWLCTKLIPQ</sequence>
<keyword evidence="2" id="KW-1185">Reference proteome</keyword>
<evidence type="ECO:0000313" key="2">
    <source>
        <dbReference type="Proteomes" id="UP000007266"/>
    </source>
</evidence>
<name>D7GYB3_TRICA</name>
<dbReference type="InParanoid" id="D7GYB3"/>
<dbReference type="Proteomes" id="UP000007266">
    <property type="component" value="Unassembled WGS sequence"/>
</dbReference>
<dbReference type="HOGENOM" id="CLU_1596649_0_0_1"/>
<reference evidence="1 2" key="2">
    <citation type="journal article" date="2010" name="Nucleic Acids Res.">
        <title>BeetleBase in 2010: revisions to provide comprehensive genomic information for Tribolium castaneum.</title>
        <authorList>
            <person name="Kim H.S."/>
            <person name="Murphy T."/>
            <person name="Xia J."/>
            <person name="Caragea D."/>
            <person name="Park Y."/>
            <person name="Beeman R.W."/>
            <person name="Lorenzen M.D."/>
            <person name="Butcher S."/>
            <person name="Manak J.R."/>
            <person name="Brown S.J."/>
        </authorList>
    </citation>
    <scope>NUCLEOTIDE SEQUENCE [LARGE SCALE GENOMIC DNA]</scope>
    <source>
        <strain evidence="1 2">Georgia GA2</strain>
    </source>
</reference>
<reference evidence="1 2" key="1">
    <citation type="journal article" date="2008" name="Nature">
        <title>The genome of the model beetle and pest Tribolium castaneum.</title>
        <authorList>
            <consortium name="Tribolium Genome Sequencing Consortium"/>
            <person name="Richards S."/>
            <person name="Gibbs R.A."/>
            <person name="Weinstock G.M."/>
            <person name="Brown S.J."/>
            <person name="Denell R."/>
            <person name="Beeman R.W."/>
            <person name="Gibbs R."/>
            <person name="Beeman R.W."/>
            <person name="Brown S.J."/>
            <person name="Bucher G."/>
            <person name="Friedrich M."/>
            <person name="Grimmelikhuijzen C.J."/>
            <person name="Klingler M."/>
            <person name="Lorenzen M."/>
            <person name="Richards S."/>
            <person name="Roth S."/>
            <person name="Schroder R."/>
            <person name="Tautz D."/>
            <person name="Zdobnov E.M."/>
            <person name="Muzny D."/>
            <person name="Gibbs R.A."/>
            <person name="Weinstock G.M."/>
            <person name="Attaway T."/>
            <person name="Bell S."/>
            <person name="Buhay C.J."/>
            <person name="Chandrabose M.N."/>
            <person name="Chavez D."/>
            <person name="Clerk-Blankenburg K.P."/>
            <person name="Cree A."/>
            <person name="Dao M."/>
            <person name="Davis C."/>
            <person name="Chacko J."/>
            <person name="Dinh H."/>
            <person name="Dugan-Rocha S."/>
            <person name="Fowler G."/>
            <person name="Garner T.T."/>
            <person name="Garnes J."/>
            <person name="Gnirke A."/>
            <person name="Hawes A."/>
            <person name="Hernandez J."/>
            <person name="Hines S."/>
            <person name="Holder M."/>
            <person name="Hume J."/>
            <person name="Jhangiani S.N."/>
            <person name="Joshi V."/>
            <person name="Khan Z.M."/>
            <person name="Jackson L."/>
            <person name="Kovar C."/>
            <person name="Kowis A."/>
            <person name="Lee S."/>
            <person name="Lewis L.R."/>
            <person name="Margolis J."/>
            <person name="Morgan M."/>
            <person name="Nazareth L.V."/>
            <person name="Nguyen N."/>
            <person name="Okwuonu G."/>
            <person name="Parker D."/>
            <person name="Richards S."/>
            <person name="Ruiz S.J."/>
            <person name="Santibanez J."/>
            <person name="Savard J."/>
            <person name="Scherer S.E."/>
            <person name="Schneider B."/>
            <person name="Sodergren E."/>
            <person name="Tautz D."/>
            <person name="Vattahil S."/>
            <person name="Villasana D."/>
            <person name="White C.S."/>
            <person name="Wright R."/>
            <person name="Park Y."/>
            <person name="Beeman R.W."/>
            <person name="Lord J."/>
            <person name="Oppert B."/>
            <person name="Lorenzen M."/>
            <person name="Brown S."/>
            <person name="Wang L."/>
            <person name="Savard J."/>
            <person name="Tautz D."/>
            <person name="Richards S."/>
            <person name="Weinstock G."/>
            <person name="Gibbs R.A."/>
            <person name="Liu Y."/>
            <person name="Worley K."/>
            <person name="Weinstock G."/>
            <person name="Elsik C.G."/>
            <person name="Reese J.T."/>
            <person name="Elhaik E."/>
            <person name="Landan G."/>
            <person name="Graur D."/>
            <person name="Arensburger P."/>
            <person name="Atkinson P."/>
            <person name="Beeman R.W."/>
            <person name="Beidler J."/>
            <person name="Brown S.J."/>
            <person name="Demuth J.P."/>
            <person name="Drury D.W."/>
            <person name="Du Y.Z."/>
            <person name="Fujiwara H."/>
            <person name="Lorenzen M."/>
            <person name="Maselli V."/>
            <person name="Osanai M."/>
            <person name="Park Y."/>
            <person name="Robertson H.M."/>
            <person name="Tu Z."/>
            <person name="Wang J.J."/>
            <person name="Wang S."/>
            <person name="Richards S."/>
            <person name="Song H."/>
            <person name="Zhang L."/>
            <person name="Sodergren E."/>
            <person name="Werner D."/>
            <person name="Stanke M."/>
            <person name="Morgenstern B."/>
            <person name="Solovyev V."/>
            <person name="Kosarev P."/>
            <person name="Brown G."/>
            <person name="Chen H.C."/>
            <person name="Ermolaeva O."/>
            <person name="Hlavina W."/>
            <person name="Kapustin Y."/>
            <person name="Kiryutin B."/>
            <person name="Kitts P."/>
            <person name="Maglott D."/>
            <person name="Pruitt K."/>
            <person name="Sapojnikov V."/>
            <person name="Souvorov A."/>
            <person name="Mackey A.J."/>
            <person name="Waterhouse R.M."/>
            <person name="Wyder S."/>
            <person name="Zdobnov E.M."/>
            <person name="Zdobnov E.M."/>
            <person name="Wyder S."/>
            <person name="Kriventseva E.V."/>
            <person name="Kadowaki T."/>
            <person name="Bork P."/>
            <person name="Aranda M."/>
            <person name="Bao R."/>
            <person name="Beermann A."/>
            <person name="Berns N."/>
            <person name="Bolognesi R."/>
            <person name="Bonneton F."/>
            <person name="Bopp D."/>
            <person name="Brown S.J."/>
            <person name="Bucher G."/>
            <person name="Butts T."/>
            <person name="Chaumot A."/>
            <person name="Denell R.E."/>
            <person name="Ferrier D.E."/>
            <person name="Friedrich M."/>
            <person name="Gordon C.M."/>
            <person name="Jindra M."/>
            <person name="Klingler M."/>
            <person name="Lan Q."/>
            <person name="Lattorff H.M."/>
            <person name="Laudet V."/>
            <person name="von Levetsow C."/>
            <person name="Liu Z."/>
            <person name="Lutz R."/>
            <person name="Lynch J.A."/>
            <person name="da Fonseca R.N."/>
            <person name="Posnien N."/>
            <person name="Reuter R."/>
            <person name="Roth S."/>
            <person name="Savard J."/>
            <person name="Schinko J.B."/>
            <person name="Schmitt C."/>
            <person name="Schoppmeier M."/>
            <person name="Schroder R."/>
            <person name="Shippy T.D."/>
            <person name="Simonnet F."/>
            <person name="Marques-Souza H."/>
            <person name="Tautz D."/>
            <person name="Tomoyasu Y."/>
            <person name="Trauner J."/>
            <person name="Van der Zee M."/>
            <person name="Vervoort M."/>
            <person name="Wittkopp N."/>
            <person name="Wimmer E.A."/>
            <person name="Yang X."/>
            <person name="Jones A.K."/>
            <person name="Sattelle D.B."/>
            <person name="Ebert P.R."/>
            <person name="Nelson D."/>
            <person name="Scott J.G."/>
            <person name="Beeman R.W."/>
            <person name="Muthukrishnan S."/>
            <person name="Kramer K.J."/>
            <person name="Arakane Y."/>
            <person name="Beeman R.W."/>
            <person name="Zhu Q."/>
            <person name="Hogenkamp D."/>
            <person name="Dixit R."/>
            <person name="Oppert B."/>
            <person name="Jiang H."/>
            <person name="Zou Z."/>
            <person name="Marshall J."/>
            <person name="Elpidina E."/>
            <person name="Vinokurov K."/>
            <person name="Oppert C."/>
            <person name="Zou Z."/>
            <person name="Evans J."/>
            <person name="Lu Z."/>
            <person name="Zhao P."/>
            <person name="Sumathipala N."/>
            <person name="Altincicek B."/>
            <person name="Vilcinskas A."/>
            <person name="Williams M."/>
            <person name="Hultmark D."/>
            <person name="Hetru C."/>
            <person name="Jiang H."/>
            <person name="Grimmelikhuijzen C.J."/>
            <person name="Hauser F."/>
            <person name="Cazzamali G."/>
            <person name="Williamson M."/>
            <person name="Park Y."/>
            <person name="Li B."/>
            <person name="Tanaka Y."/>
            <person name="Predel R."/>
            <person name="Neupert S."/>
            <person name="Schachtner J."/>
            <person name="Verleyen P."/>
            <person name="Raible F."/>
            <person name="Bork P."/>
            <person name="Friedrich M."/>
            <person name="Walden K.K."/>
            <person name="Robertson H.M."/>
            <person name="Angeli S."/>
            <person name="Foret S."/>
            <person name="Bucher G."/>
            <person name="Schuetz S."/>
            <person name="Maleszka R."/>
            <person name="Wimmer E.A."/>
            <person name="Beeman R.W."/>
            <person name="Lorenzen M."/>
            <person name="Tomoyasu Y."/>
            <person name="Miller S.C."/>
            <person name="Grossmann D."/>
            <person name="Bucher G."/>
        </authorList>
    </citation>
    <scope>NUCLEOTIDE SEQUENCE [LARGE SCALE GENOMIC DNA]</scope>
    <source>
        <strain evidence="1 2">Georgia GA2</strain>
    </source>
</reference>
<dbReference type="EMBL" id="KQ973072">
    <property type="protein sequence ID" value="EFA13343.1"/>
    <property type="molecule type" value="Genomic_DNA"/>
</dbReference>
<evidence type="ECO:0000313" key="1">
    <source>
        <dbReference type="EMBL" id="EFA13343.1"/>
    </source>
</evidence>
<protein>
    <submittedName>
        <fullName evidence="1">Uncharacterized protein</fullName>
    </submittedName>
</protein>
<dbReference type="PhylomeDB" id="D7GYB3"/>